<evidence type="ECO:0000256" key="3">
    <source>
        <dbReference type="PROSITE-ProRule" id="PRU00023"/>
    </source>
</evidence>
<dbReference type="PROSITE" id="PS50297">
    <property type="entry name" value="ANK_REP_REGION"/>
    <property type="match status" value="1"/>
</dbReference>
<name>A0ABX7GWV5_9GAMM</name>
<keyword evidence="1" id="KW-0677">Repeat</keyword>
<reference evidence="4 5" key="1">
    <citation type="submission" date="2020-10" db="EMBL/GenBank/DDBJ databases">
        <title>Phylogeny of dyella-like bacteria.</title>
        <authorList>
            <person name="Fu J."/>
        </authorList>
    </citation>
    <scope>NUCLEOTIDE SEQUENCE [LARGE SCALE GENOMIC DNA]</scope>
    <source>
        <strain evidence="4 5">DHOB09</strain>
    </source>
</reference>
<gene>
    <name evidence="4" type="ORF">ISN74_06460</name>
</gene>
<dbReference type="Gene3D" id="1.25.40.20">
    <property type="entry name" value="Ankyrin repeat-containing domain"/>
    <property type="match status" value="1"/>
</dbReference>
<dbReference type="RefSeq" id="WP_188798496.1">
    <property type="nucleotide sequence ID" value="NZ_BMIZ01000001.1"/>
</dbReference>
<protein>
    <submittedName>
        <fullName evidence="4">Ankyrin repeat domain-containing protein</fullName>
    </submittedName>
</protein>
<organism evidence="4 5">
    <name type="scientific">Dyella caseinilytica</name>
    <dbReference type="NCBI Taxonomy" id="1849581"/>
    <lineage>
        <taxon>Bacteria</taxon>
        <taxon>Pseudomonadati</taxon>
        <taxon>Pseudomonadota</taxon>
        <taxon>Gammaproteobacteria</taxon>
        <taxon>Lysobacterales</taxon>
        <taxon>Rhodanobacteraceae</taxon>
        <taxon>Dyella</taxon>
    </lineage>
</organism>
<evidence type="ECO:0000313" key="5">
    <source>
        <dbReference type="Proteomes" id="UP000663181"/>
    </source>
</evidence>
<dbReference type="PROSITE" id="PS50088">
    <property type="entry name" value="ANK_REPEAT"/>
    <property type="match status" value="1"/>
</dbReference>
<feature type="repeat" description="ANK" evidence="3">
    <location>
        <begin position="45"/>
        <end position="77"/>
    </location>
</feature>
<dbReference type="EMBL" id="CP064030">
    <property type="protein sequence ID" value="QRN54982.1"/>
    <property type="molecule type" value="Genomic_DNA"/>
</dbReference>
<dbReference type="SUPFAM" id="SSF48403">
    <property type="entry name" value="Ankyrin repeat"/>
    <property type="match status" value="1"/>
</dbReference>
<sequence>MDEGDPKWYDEVNNEWLIECVNKGDLEGVRTAVSCGADANARDEKGVPAITLAAEKGHDRIVLVLIDADVDVNAQDRNGRTAIMAARNAEHWAIAGFLLEAGARE</sequence>
<dbReference type="PANTHER" id="PTHR24126">
    <property type="entry name" value="ANKYRIN REPEAT, PH AND SEC7 DOMAIN CONTAINING PROTEIN SECG-RELATED"/>
    <property type="match status" value="1"/>
</dbReference>
<dbReference type="InterPro" id="IPR036770">
    <property type="entry name" value="Ankyrin_rpt-contain_sf"/>
</dbReference>
<evidence type="ECO:0000256" key="1">
    <source>
        <dbReference type="ARBA" id="ARBA00022737"/>
    </source>
</evidence>
<dbReference type="Proteomes" id="UP000663181">
    <property type="component" value="Chromosome"/>
</dbReference>
<evidence type="ECO:0000256" key="2">
    <source>
        <dbReference type="ARBA" id="ARBA00023043"/>
    </source>
</evidence>
<proteinExistence type="predicted"/>
<dbReference type="Pfam" id="PF12796">
    <property type="entry name" value="Ank_2"/>
    <property type="match status" value="1"/>
</dbReference>
<accession>A0ABX7GWV5</accession>
<keyword evidence="2 3" id="KW-0040">ANK repeat</keyword>
<dbReference type="PANTHER" id="PTHR24126:SF14">
    <property type="entry name" value="ANK_REP_REGION DOMAIN-CONTAINING PROTEIN"/>
    <property type="match status" value="1"/>
</dbReference>
<keyword evidence="5" id="KW-1185">Reference proteome</keyword>
<dbReference type="InterPro" id="IPR002110">
    <property type="entry name" value="Ankyrin_rpt"/>
</dbReference>
<evidence type="ECO:0000313" key="4">
    <source>
        <dbReference type="EMBL" id="QRN54982.1"/>
    </source>
</evidence>